<proteinExistence type="inferred from homology"/>
<dbReference type="RefSeq" id="WP_422695890.1">
    <property type="nucleotide sequence ID" value="NZ_JBBMGJ010000016.1"/>
</dbReference>
<dbReference type="Gene3D" id="3.40.50.12780">
    <property type="entry name" value="N-terminal domain of ligase-like"/>
    <property type="match status" value="1"/>
</dbReference>
<keyword evidence="3" id="KW-0276">Fatty acid metabolism</keyword>
<reference evidence="6 7" key="1">
    <citation type="submission" date="2024-01" db="EMBL/GenBank/DDBJ databases">
        <title>Description of two novel Corynebacterium species isolated from human nasal passages and skin.</title>
        <authorList>
            <person name="Popowitch E."/>
            <person name="Tran T.H."/>
            <person name="Escapa I.F."/>
            <person name="Bhatt E."/>
            <person name="Sozat A.K."/>
            <person name="Roberts A.Q."/>
            <person name="Segre J.A."/>
            <person name="Kong H."/>
            <person name="Conlan S."/>
            <person name="Lemon K.P."/>
            <person name="Kelly M.S."/>
        </authorList>
    </citation>
    <scope>NUCLEOTIDE SEQUENCE [LARGE SCALE GENOMIC DNA]</scope>
    <source>
        <strain evidence="6 7">KPL2619</strain>
    </source>
</reference>
<keyword evidence="7" id="KW-1185">Reference proteome</keyword>
<gene>
    <name evidence="6" type="ORF">WMQ01_08525</name>
</gene>
<feature type="domain" description="AMP-binding enzyme C-terminal" evidence="5">
    <location>
        <begin position="125"/>
        <end position="202"/>
    </location>
</feature>
<dbReference type="InterPro" id="IPR045851">
    <property type="entry name" value="AMP-bd_C_sf"/>
</dbReference>
<evidence type="ECO:0000313" key="6">
    <source>
        <dbReference type="EMBL" id="MEK0146110.1"/>
    </source>
</evidence>
<dbReference type="InterPro" id="IPR042099">
    <property type="entry name" value="ANL_N_sf"/>
</dbReference>
<evidence type="ECO:0000256" key="4">
    <source>
        <dbReference type="ARBA" id="ARBA00023098"/>
    </source>
</evidence>
<dbReference type="Gene3D" id="3.30.300.30">
    <property type="match status" value="1"/>
</dbReference>
<sequence length="243" mass="26886">PPQGASGDTRWAYRISQGRIPASLEYRVVNDGQVVARTDRNAGELQVRGNLVTGSYYHSPTAEPGEIASEFRGKQVEAAEGKFTADGWLRTGDVGSVTKDGFLTVEDRARDVIRSGGEWIYSVQLENLIMSDPLVVEAAVIGYPDKQWVERPLAVTVLAEGASPTIETAERLRASMRKELPSWMLPEYWTFVKSIDKTSVGKFDKKDLRTHLAEGEYNIIRLKGPGESQRLAATEATDLSREN</sequence>
<evidence type="ECO:0000256" key="3">
    <source>
        <dbReference type="ARBA" id="ARBA00022832"/>
    </source>
</evidence>
<dbReference type="InterPro" id="IPR025110">
    <property type="entry name" value="AMP-bd_C"/>
</dbReference>
<evidence type="ECO:0000256" key="1">
    <source>
        <dbReference type="ARBA" id="ARBA00006432"/>
    </source>
</evidence>
<dbReference type="Pfam" id="PF13193">
    <property type="entry name" value="AMP-binding_C"/>
    <property type="match status" value="1"/>
</dbReference>
<name>A0ABU8Y5Z3_9CORY</name>
<dbReference type="PANTHER" id="PTHR43859:SF4">
    <property type="entry name" value="BUTANOATE--COA LIGASE AAE1-RELATED"/>
    <property type="match status" value="1"/>
</dbReference>
<comment type="caution">
    <text evidence="6">The sequence shown here is derived from an EMBL/GenBank/DDBJ whole genome shotgun (WGS) entry which is preliminary data.</text>
</comment>
<organism evidence="6 7">
    <name type="scientific">Corynebacterium yonathiae</name>
    <dbReference type="NCBI Taxonomy" id="2913504"/>
    <lineage>
        <taxon>Bacteria</taxon>
        <taxon>Bacillati</taxon>
        <taxon>Actinomycetota</taxon>
        <taxon>Actinomycetes</taxon>
        <taxon>Mycobacteriales</taxon>
        <taxon>Corynebacteriaceae</taxon>
        <taxon>Corynebacterium</taxon>
    </lineage>
</organism>
<protein>
    <submittedName>
        <fullName evidence="6">Long-chain fatty acid--CoA ligase</fullName>
    </submittedName>
</protein>
<dbReference type="Proteomes" id="UP001371299">
    <property type="component" value="Unassembled WGS sequence"/>
</dbReference>
<evidence type="ECO:0000259" key="5">
    <source>
        <dbReference type="Pfam" id="PF13193"/>
    </source>
</evidence>
<evidence type="ECO:0000313" key="7">
    <source>
        <dbReference type="Proteomes" id="UP001371299"/>
    </source>
</evidence>
<dbReference type="SUPFAM" id="SSF56801">
    <property type="entry name" value="Acetyl-CoA synthetase-like"/>
    <property type="match status" value="1"/>
</dbReference>
<keyword evidence="2 6" id="KW-0436">Ligase</keyword>
<dbReference type="GO" id="GO:0016874">
    <property type="term" value="F:ligase activity"/>
    <property type="evidence" value="ECO:0007669"/>
    <property type="project" value="UniProtKB-KW"/>
</dbReference>
<keyword evidence="4" id="KW-0443">Lipid metabolism</keyword>
<accession>A0ABU8Y5Z3</accession>
<comment type="similarity">
    <text evidence="1">Belongs to the ATP-dependent AMP-binding enzyme family.</text>
</comment>
<feature type="non-terminal residue" evidence="6">
    <location>
        <position position="1"/>
    </location>
</feature>
<dbReference type="PANTHER" id="PTHR43859">
    <property type="entry name" value="ACYL-ACTIVATING ENZYME"/>
    <property type="match status" value="1"/>
</dbReference>
<evidence type="ECO:0000256" key="2">
    <source>
        <dbReference type="ARBA" id="ARBA00022598"/>
    </source>
</evidence>
<dbReference type="EMBL" id="JBBMGJ010000016">
    <property type="protein sequence ID" value="MEK0146110.1"/>
    <property type="molecule type" value="Genomic_DNA"/>
</dbReference>